<comment type="similarity">
    <text evidence="1">Belongs to the bacterial secretin family.</text>
</comment>
<feature type="region of interest" description="Disordered" evidence="2">
    <location>
        <begin position="406"/>
        <end position="441"/>
    </location>
</feature>
<sequence length="441" mass="46993">MTIMSRTLVSALLCASVVTAGFATAAPATAQTLASEQALRRTIYVPRDKSLSYRLGQQASKIVVAQPEIAKVTATSDSSFYVQGIEFGSTNLLVYGAGGRLQEVIDIRVGFDAASLQHDLSNAYPGEPIVVRNLGESLMLSGEVSNSGVQRRAEEIAQRYAPDSVISRLSVRDAQQVVLEVRVLEATRSALQDVGFSAIIANNSFSFATGNGLIGASPPSGLLQLFGGSGNTAIDTALGALEEKGVIRTLARPNLVAISGQKANFHAGGEYPYPVPQRDGLVSLEFRKYGVELIFTPLVLDNGMIRLEVEPKVSQLDFTNSLRVSGFTVPGLIIRQTKTTVELRGGESLSVGGLFQRDYSNALRQIPGAGSVPILGALFRSSRWKQAETELIVVVTPRFTTPDDKVKAAATVSPPGKEPSAAALIFNGQSLDRPLTREDGR</sequence>
<feature type="signal peptide" evidence="3">
    <location>
        <begin position="1"/>
        <end position="25"/>
    </location>
</feature>
<feature type="chain" id="PRO_5016453950" evidence="3">
    <location>
        <begin position="26"/>
        <end position="441"/>
    </location>
</feature>
<evidence type="ECO:0000313" key="6">
    <source>
        <dbReference type="EMBL" id="RAK64766.1"/>
    </source>
</evidence>
<proteinExistence type="inferred from homology"/>
<evidence type="ECO:0000313" key="7">
    <source>
        <dbReference type="Proteomes" id="UP000249524"/>
    </source>
</evidence>
<dbReference type="EMBL" id="QFYS01000005">
    <property type="protein sequence ID" value="RAK64766.1"/>
    <property type="molecule type" value="Genomic_DNA"/>
</dbReference>
<name>A0A328BFV2_9CAUL</name>
<feature type="domain" description="Pilus formation protein N-terminal" evidence="5">
    <location>
        <begin position="41"/>
        <end position="109"/>
    </location>
</feature>
<dbReference type="Proteomes" id="UP000249524">
    <property type="component" value="Unassembled WGS sequence"/>
</dbReference>
<evidence type="ECO:0000256" key="1">
    <source>
        <dbReference type="RuleBase" id="RU004003"/>
    </source>
</evidence>
<evidence type="ECO:0000259" key="5">
    <source>
        <dbReference type="Pfam" id="PF13629"/>
    </source>
</evidence>
<feature type="domain" description="Type II/III secretion system secretin-like" evidence="4">
    <location>
        <begin position="240"/>
        <end position="398"/>
    </location>
</feature>
<dbReference type="Pfam" id="PF13629">
    <property type="entry name" value="T2SS-T3SS_pil_N"/>
    <property type="match status" value="1"/>
</dbReference>
<gene>
    <name evidence="6" type="ORF">DJ019_12115</name>
</gene>
<dbReference type="PANTHER" id="PTHR30332:SF17">
    <property type="entry name" value="TYPE IV PILIATION SYSTEM PROTEIN DR_0774-RELATED"/>
    <property type="match status" value="1"/>
</dbReference>
<evidence type="ECO:0000256" key="3">
    <source>
        <dbReference type="SAM" id="SignalP"/>
    </source>
</evidence>
<dbReference type="Pfam" id="PF00263">
    <property type="entry name" value="Secretin"/>
    <property type="match status" value="1"/>
</dbReference>
<organism evidence="6 7">
    <name type="scientific">Phenylobacterium kunshanense</name>
    <dbReference type="NCBI Taxonomy" id="1445034"/>
    <lineage>
        <taxon>Bacteria</taxon>
        <taxon>Pseudomonadati</taxon>
        <taxon>Pseudomonadota</taxon>
        <taxon>Alphaproteobacteria</taxon>
        <taxon>Caulobacterales</taxon>
        <taxon>Caulobacteraceae</taxon>
        <taxon>Phenylobacterium</taxon>
    </lineage>
</organism>
<dbReference type="PANTHER" id="PTHR30332">
    <property type="entry name" value="PROBABLE GENERAL SECRETION PATHWAY PROTEIN D"/>
    <property type="match status" value="1"/>
</dbReference>
<comment type="caution">
    <text evidence="6">The sequence shown here is derived from an EMBL/GenBank/DDBJ whole genome shotgun (WGS) entry which is preliminary data.</text>
</comment>
<dbReference type="InterPro" id="IPR001775">
    <property type="entry name" value="GspD/PilQ"/>
</dbReference>
<dbReference type="InterPro" id="IPR004846">
    <property type="entry name" value="T2SS/T3SS_dom"/>
</dbReference>
<evidence type="ECO:0000259" key="4">
    <source>
        <dbReference type="Pfam" id="PF00263"/>
    </source>
</evidence>
<dbReference type="OrthoDB" id="9775455at2"/>
<dbReference type="AlphaFoldDB" id="A0A328BFV2"/>
<keyword evidence="3" id="KW-0732">Signal</keyword>
<reference evidence="6 7" key="1">
    <citation type="submission" date="2018-05" db="EMBL/GenBank/DDBJ databases">
        <authorList>
            <person name="Lanie J.A."/>
            <person name="Ng W.-L."/>
            <person name="Kazmierczak K.M."/>
            <person name="Andrzejewski T.M."/>
            <person name="Davidsen T.M."/>
            <person name="Wayne K.J."/>
            <person name="Tettelin H."/>
            <person name="Glass J.I."/>
            <person name="Rusch D."/>
            <person name="Podicherti R."/>
            <person name="Tsui H.-C.T."/>
            <person name="Winkler M.E."/>
        </authorList>
    </citation>
    <scope>NUCLEOTIDE SEQUENCE [LARGE SCALE GENOMIC DNA]</scope>
    <source>
        <strain evidence="6 7">BUT-10</strain>
    </source>
</reference>
<dbReference type="PRINTS" id="PR00811">
    <property type="entry name" value="BCTERIALGSPD"/>
</dbReference>
<evidence type="ECO:0000256" key="2">
    <source>
        <dbReference type="SAM" id="MobiDB-lite"/>
    </source>
</evidence>
<dbReference type="GO" id="GO:0009306">
    <property type="term" value="P:protein secretion"/>
    <property type="evidence" value="ECO:0007669"/>
    <property type="project" value="InterPro"/>
</dbReference>
<accession>A0A328BFV2</accession>
<dbReference type="RefSeq" id="WP_111276304.1">
    <property type="nucleotide sequence ID" value="NZ_QFYS01000005.1"/>
</dbReference>
<keyword evidence="7" id="KW-1185">Reference proteome</keyword>
<dbReference type="GO" id="GO:0015627">
    <property type="term" value="C:type II protein secretion system complex"/>
    <property type="evidence" value="ECO:0007669"/>
    <property type="project" value="TreeGrafter"/>
</dbReference>
<protein>
    <submittedName>
        <fullName evidence="6">Type II and III secretion system protein family protein</fullName>
    </submittedName>
</protein>
<dbReference type="InterPro" id="IPR032789">
    <property type="entry name" value="T2SS-T3SS_pil_N"/>
</dbReference>
<dbReference type="InterPro" id="IPR050810">
    <property type="entry name" value="Bact_Secretion_Sys_Channel"/>
</dbReference>